<dbReference type="PANTHER" id="PTHR42905">
    <property type="entry name" value="PHOSPHOENOLPYRUVATE CARBOXYLASE"/>
    <property type="match status" value="1"/>
</dbReference>
<dbReference type="Gene3D" id="3.20.20.60">
    <property type="entry name" value="Phosphoenolpyruvate-binding domains"/>
    <property type="match status" value="1"/>
</dbReference>
<gene>
    <name evidence="1" type="ORF">FSARC_12350</name>
</gene>
<dbReference type="OrthoDB" id="429143at2759"/>
<dbReference type="Pfam" id="PF13714">
    <property type="entry name" value="PEP_mutase"/>
    <property type="match status" value="1"/>
</dbReference>
<comment type="caution">
    <text evidence="1">The sequence shown here is derived from an EMBL/GenBank/DDBJ whole genome shotgun (WGS) entry which is preliminary data.</text>
</comment>
<dbReference type="InterPro" id="IPR039556">
    <property type="entry name" value="ICL/PEPM"/>
</dbReference>
<evidence type="ECO:0000313" key="2">
    <source>
        <dbReference type="Proteomes" id="UP000622797"/>
    </source>
</evidence>
<protein>
    <recommendedName>
        <fullName evidence="3">Carboxyphosphonoenolpyruvate phosphonomutase-like protein</fullName>
    </recommendedName>
</protein>
<evidence type="ECO:0000313" key="1">
    <source>
        <dbReference type="EMBL" id="KAF4953665.1"/>
    </source>
</evidence>
<dbReference type="InterPro" id="IPR015813">
    <property type="entry name" value="Pyrv/PenolPyrv_kinase-like_dom"/>
</dbReference>
<proteinExistence type="predicted"/>
<reference evidence="1" key="1">
    <citation type="journal article" date="2020" name="BMC Genomics">
        <title>Correction to: Identification and distribution of gene clusters required for synthesis of sphingolipid metabolism inhibitors in diverse species of the filamentous fungus Fusarium.</title>
        <authorList>
            <person name="Kim H.S."/>
            <person name="Lohmar J.M."/>
            <person name="Busman M."/>
            <person name="Brown D.W."/>
            <person name="Naumann T.A."/>
            <person name="Divon H.H."/>
            <person name="Lysoe E."/>
            <person name="Uhlig S."/>
            <person name="Proctor R.H."/>
        </authorList>
    </citation>
    <scope>NUCLEOTIDE SEQUENCE</scope>
    <source>
        <strain evidence="1">NRRL 20472</strain>
    </source>
</reference>
<evidence type="ECO:0008006" key="3">
    <source>
        <dbReference type="Google" id="ProtNLM"/>
    </source>
</evidence>
<dbReference type="InterPro" id="IPR040442">
    <property type="entry name" value="Pyrv_kinase-like_dom_sf"/>
</dbReference>
<dbReference type="GO" id="GO:0003824">
    <property type="term" value="F:catalytic activity"/>
    <property type="evidence" value="ECO:0007669"/>
    <property type="project" value="InterPro"/>
</dbReference>
<keyword evidence="2" id="KW-1185">Reference proteome</keyword>
<organism evidence="1 2">
    <name type="scientific">Fusarium sarcochroum</name>
    <dbReference type="NCBI Taxonomy" id="1208366"/>
    <lineage>
        <taxon>Eukaryota</taxon>
        <taxon>Fungi</taxon>
        <taxon>Dikarya</taxon>
        <taxon>Ascomycota</taxon>
        <taxon>Pezizomycotina</taxon>
        <taxon>Sordariomycetes</taxon>
        <taxon>Hypocreomycetidae</taxon>
        <taxon>Hypocreales</taxon>
        <taxon>Nectriaceae</taxon>
        <taxon>Fusarium</taxon>
        <taxon>Fusarium lateritium species complex</taxon>
    </lineage>
</organism>
<dbReference type="CDD" id="cd00377">
    <property type="entry name" value="ICL_PEPM"/>
    <property type="match status" value="1"/>
</dbReference>
<dbReference type="AlphaFoldDB" id="A0A8H4T956"/>
<name>A0A8H4T956_9HYPO</name>
<reference evidence="1" key="2">
    <citation type="submission" date="2020-05" db="EMBL/GenBank/DDBJ databases">
        <authorList>
            <person name="Kim H.-S."/>
            <person name="Proctor R.H."/>
            <person name="Brown D.W."/>
        </authorList>
    </citation>
    <scope>NUCLEOTIDE SEQUENCE</scope>
    <source>
        <strain evidence="1">NRRL 20472</strain>
    </source>
</reference>
<dbReference type="SUPFAM" id="SSF51621">
    <property type="entry name" value="Phosphoenolpyruvate/pyruvate domain"/>
    <property type="match status" value="1"/>
</dbReference>
<dbReference type="Proteomes" id="UP000622797">
    <property type="component" value="Unassembled WGS sequence"/>
</dbReference>
<accession>A0A8H4T956</accession>
<dbReference type="PANTHER" id="PTHR42905:SF16">
    <property type="entry name" value="CARBOXYPHOSPHONOENOLPYRUVATE PHOSPHONOMUTASE-LIKE PROTEIN (AFU_ORTHOLOGUE AFUA_5G07230)"/>
    <property type="match status" value="1"/>
</dbReference>
<dbReference type="EMBL" id="JABEXW010000840">
    <property type="protein sequence ID" value="KAF4953665.1"/>
    <property type="molecule type" value="Genomic_DNA"/>
</dbReference>
<sequence length="288" mass="30656">MESNKLAQTLKALHVPSQPLILANVWDIASLNMVLSLNTKSSKPVKAIATASWAFAASLGIRDEELTMEQNLATIRSLAPTVARAGLPLSVDLQDGYGPRIREAVTAAVQAGAHGANLEDSIPSQGFGKGVEGSLYPIDRQVHRLHLARQAAAAAGCPDFVINARCDIFALDDVPGLDHNARVHEAIKRGKAYLEAGATTIFFWCGYGTGFAEDQVRELVKELDGRVAIRLGQTKGALSAAELGKLGVARVSVGPSLFQIAMHAAKQSAIDILQGGQLQEVYKPDEQD</sequence>